<dbReference type="AlphaFoldDB" id="A0A5J9VVX1"/>
<feature type="non-terminal residue" evidence="1">
    <location>
        <position position="62"/>
    </location>
</feature>
<organism evidence="1 2">
    <name type="scientific">Eragrostis curvula</name>
    <name type="common">weeping love grass</name>
    <dbReference type="NCBI Taxonomy" id="38414"/>
    <lineage>
        <taxon>Eukaryota</taxon>
        <taxon>Viridiplantae</taxon>
        <taxon>Streptophyta</taxon>
        <taxon>Embryophyta</taxon>
        <taxon>Tracheophyta</taxon>
        <taxon>Spermatophyta</taxon>
        <taxon>Magnoliopsida</taxon>
        <taxon>Liliopsida</taxon>
        <taxon>Poales</taxon>
        <taxon>Poaceae</taxon>
        <taxon>PACMAD clade</taxon>
        <taxon>Chloridoideae</taxon>
        <taxon>Eragrostideae</taxon>
        <taxon>Eragrostidinae</taxon>
        <taxon>Eragrostis</taxon>
    </lineage>
</organism>
<evidence type="ECO:0000313" key="1">
    <source>
        <dbReference type="EMBL" id="TVU39791.1"/>
    </source>
</evidence>
<feature type="non-terminal residue" evidence="1">
    <location>
        <position position="1"/>
    </location>
</feature>
<gene>
    <name evidence="1" type="ORF">EJB05_13231</name>
</gene>
<reference evidence="1 2" key="1">
    <citation type="journal article" date="2019" name="Sci. Rep.">
        <title>A high-quality genome of Eragrostis curvula grass provides insights into Poaceae evolution and supports new strategies to enhance forage quality.</title>
        <authorList>
            <person name="Carballo J."/>
            <person name="Santos B.A.C.M."/>
            <person name="Zappacosta D."/>
            <person name="Garbus I."/>
            <person name="Selva J.P."/>
            <person name="Gallo C.A."/>
            <person name="Diaz A."/>
            <person name="Albertini E."/>
            <person name="Caccamo M."/>
            <person name="Echenique V."/>
        </authorList>
    </citation>
    <scope>NUCLEOTIDE SEQUENCE [LARGE SCALE GENOMIC DNA]</scope>
    <source>
        <strain evidence="2">cv. Victoria</strain>
        <tissue evidence="1">Leaf</tissue>
    </source>
</reference>
<accession>A0A5J9VVX1</accession>
<proteinExistence type="predicted"/>
<protein>
    <submittedName>
        <fullName evidence="1">Uncharacterized protein</fullName>
    </submittedName>
</protein>
<keyword evidence="2" id="KW-1185">Reference proteome</keyword>
<dbReference type="EMBL" id="RWGY01000007">
    <property type="protein sequence ID" value="TVU39791.1"/>
    <property type="molecule type" value="Genomic_DNA"/>
</dbReference>
<evidence type="ECO:0000313" key="2">
    <source>
        <dbReference type="Proteomes" id="UP000324897"/>
    </source>
</evidence>
<dbReference type="Proteomes" id="UP000324897">
    <property type="component" value="Chromosome 4"/>
</dbReference>
<sequence length="62" mass="6435">MGRNSRQVAAEILEQPTRRAPRWPAGLLLRPPSEEAAAATVTAEGTVVAVAAARARADGVAE</sequence>
<name>A0A5J9VVX1_9POAL</name>
<dbReference type="Gramene" id="TVU39791">
    <property type="protein sequence ID" value="TVU39791"/>
    <property type="gene ID" value="EJB05_13231"/>
</dbReference>
<comment type="caution">
    <text evidence="1">The sequence shown here is derived from an EMBL/GenBank/DDBJ whole genome shotgun (WGS) entry which is preliminary data.</text>
</comment>